<dbReference type="PROSITE" id="PS50885">
    <property type="entry name" value="HAMP"/>
    <property type="match status" value="1"/>
</dbReference>
<dbReference type="SUPFAM" id="SSF158472">
    <property type="entry name" value="HAMP domain-like"/>
    <property type="match status" value="1"/>
</dbReference>
<keyword evidence="5" id="KW-0808">Transferase</keyword>
<evidence type="ECO:0000259" key="9">
    <source>
        <dbReference type="PROSITE" id="PS50885"/>
    </source>
</evidence>
<dbReference type="GO" id="GO:0016020">
    <property type="term" value="C:membrane"/>
    <property type="evidence" value="ECO:0007669"/>
    <property type="project" value="UniProtKB-SubCell"/>
</dbReference>
<feature type="domain" description="HAMP" evidence="9">
    <location>
        <begin position="242"/>
        <end position="294"/>
    </location>
</feature>
<dbReference type="EMBL" id="AAXW01000012">
    <property type="protein sequence ID" value="EAZ91655.1"/>
    <property type="molecule type" value="Genomic_DNA"/>
</dbReference>
<dbReference type="InterPro" id="IPR021796">
    <property type="entry name" value="Tll0287-like_dom"/>
</dbReference>
<dbReference type="Pfam" id="PF11845">
    <property type="entry name" value="Tll0287-like"/>
    <property type="match status" value="1"/>
</dbReference>
<dbReference type="EC" id="2.7.13.3" evidence="3"/>
<gene>
    <name evidence="10" type="ORF">CY0110_26028</name>
</gene>
<keyword evidence="11" id="KW-1185">Reference proteome</keyword>
<comment type="catalytic activity">
    <reaction evidence="1">
        <text>ATP + protein L-histidine = ADP + protein N-phospho-L-histidine.</text>
        <dbReference type="EC" id="2.7.13.3"/>
    </reaction>
</comment>
<protein>
    <recommendedName>
        <fullName evidence="3">histidine kinase</fullName>
        <ecNumber evidence="3">2.7.13.3</ecNumber>
    </recommendedName>
</protein>
<dbReference type="Proteomes" id="UP000003781">
    <property type="component" value="Unassembled WGS sequence"/>
</dbReference>
<keyword evidence="8" id="KW-1133">Transmembrane helix</keyword>
<proteinExistence type="predicted"/>
<dbReference type="GO" id="GO:0007165">
    <property type="term" value="P:signal transduction"/>
    <property type="evidence" value="ECO:0007669"/>
    <property type="project" value="InterPro"/>
</dbReference>
<keyword evidence="7 8" id="KW-0472">Membrane</keyword>
<comment type="subcellular location">
    <subcellularLocation>
        <location evidence="2">Membrane</location>
        <topology evidence="2">Multi-pass membrane protein</topology>
    </subcellularLocation>
</comment>
<reference evidence="10 11" key="1">
    <citation type="submission" date="2007-03" db="EMBL/GenBank/DDBJ databases">
        <authorList>
            <person name="Stal L."/>
            <person name="Ferriera S."/>
            <person name="Johnson J."/>
            <person name="Kravitz S."/>
            <person name="Beeson K."/>
            <person name="Sutton G."/>
            <person name="Rogers Y.-H."/>
            <person name="Friedman R."/>
            <person name="Frazier M."/>
            <person name="Venter J.C."/>
        </authorList>
    </citation>
    <scope>NUCLEOTIDE SEQUENCE [LARGE SCALE GENOMIC DNA]</scope>
    <source>
        <strain evidence="10 11">CCY0110</strain>
    </source>
</reference>
<evidence type="ECO:0000256" key="8">
    <source>
        <dbReference type="SAM" id="Phobius"/>
    </source>
</evidence>
<evidence type="ECO:0000313" key="11">
    <source>
        <dbReference type="Proteomes" id="UP000003781"/>
    </source>
</evidence>
<dbReference type="Pfam" id="PF00672">
    <property type="entry name" value="HAMP"/>
    <property type="match status" value="1"/>
</dbReference>
<keyword evidence="4" id="KW-0597">Phosphoprotein</keyword>
<organism evidence="10 11">
    <name type="scientific">Crocosphaera chwakensis CCY0110</name>
    <dbReference type="NCBI Taxonomy" id="391612"/>
    <lineage>
        <taxon>Bacteria</taxon>
        <taxon>Bacillati</taxon>
        <taxon>Cyanobacteriota</taxon>
        <taxon>Cyanophyceae</taxon>
        <taxon>Oscillatoriophycideae</taxon>
        <taxon>Chroococcales</taxon>
        <taxon>Aphanothecaceae</taxon>
        <taxon>Crocosphaera</taxon>
        <taxon>Crocosphaera chwakensis</taxon>
    </lineage>
</organism>
<feature type="transmembrane region" description="Helical" evidence="8">
    <location>
        <begin position="218"/>
        <end position="240"/>
    </location>
</feature>
<evidence type="ECO:0000256" key="2">
    <source>
        <dbReference type="ARBA" id="ARBA00004141"/>
    </source>
</evidence>
<evidence type="ECO:0000256" key="6">
    <source>
        <dbReference type="ARBA" id="ARBA00022777"/>
    </source>
</evidence>
<dbReference type="SMART" id="SM00304">
    <property type="entry name" value="HAMP"/>
    <property type="match status" value="1"/>
</dbReference>
<keyword evidence="8" id="KW-0812">Transmembrane</keyword>
<dbReference type="Gene3D" id="6.10.340.10">
    <property type="match status" value="1"/>
</dbReference>
<accession>A3IP90</accession>
<evidence type="ECO:0000256" key="4">
    <source>
        <dbReference type="ARBA" id="ARBA00022553"/>
    </source>
</evidence>
<evidence type="ECO:0000256" key="7">
    <source>
        <dbReference type="ARBA" id="ARBA00023136"/>
    </source>
</evidence>
<comment type="caution">
    <text evidence="10">The sequence shown here is derived from an EMBL/GenBank/DDBJ whole genome shotgun (WGS) entry which is preliminary data.</text>
</comment>
<dbReference type="eggNOG" id="COG2770">
    <property type="taxonomic scope" value="Bacteria"/>
</dbReference>
<feature type="transmembrane region" description="Helical" evidence="8">
    <location>
        <begin position="12"/>
        <end position="35"/>
    </location>
</feature>
<evidence type="ECO:0000313" key="10">
    <source>
        <dbReference type="EMBL" id="EAZ91655.1"/>
    </source>
</evidence>
<dbReference type="InterPro" id="IPR003660">
    <property type="entry name" value="HAMP_dom"/>
</dbReference>
<evidence type="ECO:0000256" key="1">
    <source>
        <dbReference type="ARBA" id="ARBA00000085"/>
    </source>
</evidence>
<name>A3IP90_9CHRO</name>
<dbReference type="GO" id="GO:0004673">
    <property type="term" value="F:protein histidine kinase activity"/>
    <property type="evidence" value="ECO:0007669"/>
    <property type="project" value="UniProtKB-EC"/>
</dbReference>
<keyword evidence="6" id="KW-0418">Kinase</keyword>
<sequence>MLLNNLKLGTKFNILLISIFLSGILISGLTLSWILQQRAQAEVTSKALLLLQTMNAVRDYTSNNIQPLLAPQLEMDSLFISETVPAYSATEVFQKLRKAPEYKSFFYKEATLNPTNLRDKADNFESELIETFREDSNIQEISGFRTLPGGRSFYIARPLAIKNESCLRCHGDPNDAPKSQLTTYGTENGYGWNLNEIVAVQILSVPAEEVLNQANQSLSLVLLTLLVVFSVIVIGINFLLKRTVIRPLQKMAKIAESVSMGDMDSEFEQKTQDEIGALAKAFNRMKSSLAISMDLLNKHRKG</sequence>
<dbReference type="OrthoDB" id="510512at2"/>
<dbReference type="PANTHER" id="PTHR45528">
    <property type="entry name" value="SENSOR HISTIDINE KINASE CPXA"/>
    <property type="match status" value="1"/>
</dbReference>
<dbReference type="CDD" id="cd06225">
    <property type="entry name" value="HAMP"/>
    <property type="match status" value="1"/>
</dbReference>
<dbReference type="RefSeq" id="WP_008275208.1">
    <property type="nucleotide sequence ID" value="NZ_AAXW01000012.1"/>
</dbReference>
<evidence type="ECO:0000256" key="3">
    <source>
        <dbReference type="ARBA" id="ARBA00012438"/>
    </source>
</evidence>
<dbReference type="AlphaFoldDB" id="A3IP90"/>
<evidence type="ECO:0000256" key="5">
    <source>
        <dbReference type="ARBA" id="ARBA00022679"/>
    </source>
</evidence>
<dbReference type="PANTHER" id="PTHR45528:SF9">
    <property type="entry name" value="SENSOR HISTIDINE KINASE YBDK"/>
    <property type="match status" value="1"/>
</dbReference>
<dbReference type="InterPro" id="IPR050398">
    <property type="entry name" value="HssS/ArlS-like"/>
</dbReference>